<dbReference type="GO" id="GO:0008168">
    <property type="term" value="F:methyltransferase activity"/>
    <property type="evidence" value="ECO:0007669"/>
    <property type="project" value="UniProtKB-KW"/>
</dbReference>
<dbReference type="PANTHER" id="PTHR20881">
    <property type="entry name" value="3-METHYL-2-OXOBUTANOATE HYDROXYMETHYLTRANSFERASE"/>
    <property type="match status" value="1"/>
</dbReference>
<name>A0A1W1DAK6_9ZZZZ</name>
<dbReference type="GO" id="GO:0032259">
    <property type="term" value="P:methylation"/>
    <property type="evidence" value="ECO:0007669"/>
    <property type="project" value="UniProtKB-KW"/>
</dbReference>
<accession>A0A1W1DAK6</accession>
<dbReference type="FunFam" id="3.20.20.60:FF:000003">
    <property type="entry name" value="3-methyl-2-oxobutanoate hydroxymethyltransferase"/>
    <property type="match status" value="1"/>
</dbReference>
<gene>
    <name evidence="5" type="ORF">MNB_SUP05-4-1055</name>
</gene>
<dbReference type="GO" id="GO:0015940">
    <property type="term" value="P:pantothenate biosynthetic process"/>
    <property type="evidence" value="ECO:0007669"/>
    <property type="project" value="InterPro"/>
</dbReference>
<dbReference type="HAMAP" id="MF_00156">
    <property type="entry name" value="PanB"/>
    <property type="match status" value="1"/>
</dbReference>
<comment type="pathway">
    <text evidence="1">Cofactor biosynthesis; (R)-pantothenate biosynthesis; (R)-pantoate from 3-methyl-2-oxobutanoate: step 1/2.</text>
</comment>
<proteinExistence type="inferred from homology"/>
<dbReference type="EMBL" id="FPHR01000030">
    <property type="protein sequence ID" value="SFV77604.1"/>
    <property type="molecule type" value="Genomic_DNA"/>
</dbReference>
<reference evidence="5" key="1">
    <citation type="submission" date="2016-10" db="EMBL/GenBank/DDBJ databases">
        <authorList>
            <person name="de Groot N.N."/>
        </authorList>
    </citation>
    <scope>NUCLEOTIDE SEQUENCE</scope>
</reference>
<dbReference type="GO" id="GO:0005737">
    <property type="term" value="C:cytoplasm"/>
    <property type="evidence" value="ECO:0007669"/>
    <property type="project" value="TreeGrafter"/>
</dbReference>
<organism evidence="5">
    <name type="scientific">hydrothermal vent metagenome</name>
    <dbReference type="NCBI Taxonomy" id="652676"/>
    <lineage>
        <taxon>unclassified sequences</taxon>
        <taxon>metagenomes</taxon>
        <taxon>ecological metagenomes</taxon>
    </lineage>
</organism>
<dbReference type="CDD" id="cd06557">
    <property type="entry name" value="KPHMT-like"/>
    <property type="match status" value="1"/>
</dbReference>
<dbReference type="PANTHER" id="PTHR20881:SF0">
    <property type="entry name" value="3-METHYL-2-OXOBUTANOATE HYDROXYMETHYLTRANSFERASE"/>
    <property type="match status" value="1"/>
</dbReference>
<dbReference type="Gene3D" id="3.20.20.60">
    <property type="entry name" value="Phosphoenolpyruvate-binding domains"/>
    <property type="match status" value="1"/>
</dbReference>
<evidence type="ECO:0000256" key="4">
    <source>
        <dbReference type="ARBA" id="ARBA00022679"/>
    </source>
</evidence>
<dbReference type="InterPro" id="IPR003700">
    <property type="entry name" value="Pantoate_hydroxy_MeTrfase"/>
</dbReference>
<dbReference type="SUPFAM" id="SSF51621">
    <property type="entry name" value="Phosphoenolpyruvate/pyruvate domain"/>
    <property type="match status" value="1"/>
</dbReference>
<protein>
    <recommendedName>
        <fullName evidence="3">3-methyl-2-oxobutanoate hydroxymethyltransferase</fullName>
        <ecNumber evidence="3">2.1.2.11</ecNumber>
    </recommendedName>
</protein>
<sequence length="260" mass="27832">MTLSELKIYKSQGKKITCLTAYDASFSKLFDECGIDTILVGDSLGNVIQGGENTLAVSMDDMIYHTKAAAQGVKTALLIADMPYQSYTNSQQALDNAKLLIAAGGEMVKFEGGSEHKDIFQILQANNIPVCGHLGLQPQSVIEMGGYKVQGKDEKGAQKIIDDALALESWGVEVLVLECVPAELAKKISQALSIPTIGIGAGVDCDGQVLVSYDMLGITQGGTLKFVKNFLTESGDIKTAVNNFISAVKQQEFPSDQHSY</sequence>
<dbReference type="EC" id="2.1.2.11" evidence="3"/>
<keyword evidence="5" id="KW-0489">Methyltransferase</keyword>
<dbReference type="NCBIfam" id="NF001452">
    <property type="entry name" value="PRK00311.1"/>
    <property type="match status" value="1"/>
</dbReference>
<dbReference type="GO" id="GO:0000287">
    <property type="term" value="F:magnesium ion binding"/>
    <property type="evidence" value="ECO:0007669"/>
    <property type="project" value="TreeGrafter"/>
</dbReference>
<dbReference type="AlphaFoldDB" id="A0A1W1DAK6"/>
<dbReference type="NCBIfam" id="TIGR00222">
    <property type="entry name" value="panB"/>
    <property type="match status" value="1"/>
</dbReference>
<dbReference type="Pfam" id="PF02548">
    <property type="entry name" value="Pantoate_transf"/>
    <property type="match status" value="1"/>
</dbReference>
<evidence type="ECO:0000313" key="5">
    <source>
        <dbReference type="EMBL" id="SFV77604.1"/>
    </source>
</evidence>
<keyword evidence="4 5" id="KW-0808">Transferase</keyword>
<dbReference type="InterPro" id="IPR015813">
    <property type="entry name" value="Pyrv/PenolPyrv_kinase-like_dom"/>
</dbReference>
<evidence type="ECO:0000256" key="2">
    <source>
        <dbReference type="ARBA" id="ARBA00008676"/>
    </source>
</evidence>
<dbReference type="InterPro" id="IPR040442">
    <property type="entry name" value="Pyrv_kinase-like_dom_sf"/>
</dbReference>
<evidence type="ECO:0000256" key="1">
    <source>
        <dbReference type="ARBA" id="ARBA00005033"/>
    </source>
</evidence>
<dbReference type="GO" id="GO:0003864">
    <property type="term" value="F:3-methyl-2-oxobutanoate hydroxymethyltransferase activity"/>
    <property type="evidence" value="ECO:0007669"/>
    <property type="project" value="UniProtKB-EC"/>
</dbReference>
<comment type="similarity">
    <text evidence="2">Belongs to the PanB family.</text>
</comment>
<evidence type="ECO:0000256" key="3">
    <source>
        <dbReference type="ARBA" id="ARBA00012618"/>
    </source>
</evidence>
<dbReference type="PIRSF" id="PIRSF000388">
    <property type="entry name" value="Pantoate_hydroxy_MeTrfase"/>
    <property type="match status" value="1"/>
</dbReference>